<feature type="region of interest" description="Disordered" evidence="1">
    <location>
        <begin position="77"/>
        <end position="104"/>
    </location>
</feature>
<organism evidence="3 4">
    <name type="scientific">Castilleja foliolosa</name>
    <dbReference type="NCBI Taxonomy" id="1961234"/>
    <lineage>
        <taxon>Eukaryota</taxon>
        <taxon>Viridiplantae</taxon>
        <taxon>Streptophyta</taxon>
        <taxon>Embryophyta</taxon>
        <taxon>Tracheophyta</taxon>
        <taxon>Spermatophyta</taxon>
        <taxon>Magnoliopsida</taxon>
        <taxon>eudicotyledons</taxon>
        <taxon>Gunneridae</taxon>
        <taxon>Pentapetalae</taxon>
        <taxon>asterids</taxon>
        <taxon>lamiids</taxon>
        <taxon>Lamiales</taxon>
        <taxon>Orobanchaceae</taxon>
        <taxon>Pedicularideae</taxon>
        <taxon>Castillejinae</taxon>
        <taxon>Castilleja</taxon>
    </lineage>
</organism>
<protein>
    <submittedName>
        <fullName evidence="3">Uncharacterized protein</fullName>
    </submittedName>
</protein>
<name>A0ABD3C700_9LAMI</name>
<keyword evidence="4" id="KW-1185">Reference proteome</keyword>
<feature type="compositionally biased region" description="Pro residues" evidence="1">
    <location>
        <begin position="95"/>
        <end position="104"/>
    </location>
</feature>
<evidence type="ECO:0000256" key="2">
    <source>
        <dbReference type="SAM" id="Phobius"/>
    </source>
</evidence>
<dbReference type="EMBL" id="JAVIJP010000052">
    <property type="protein sequence ID" value="KAL3625293.1"/>
    <property type="molecule type" value="Genomic_DNA"/>
</dbReference>
<dbReference type="AlphaFoldDB" id="A0ABD3C700"/>
<feature type="region of interest" description="Disordered" evidence="1">
    <location>
        <begin position="131"/>
        <end position="162"/>
    </location>
</feature>
<sequence length="162" mass="17157">MRRRNGCVFYFLLTHKASGEGDGEGWFTEETITATGGAGFWGFRALILVVAGGCGFGTARRFTAEQGLHFGFSPPPRHSSAVHGQILPGSKNCHRPPPTKPGLPPPRLGATISAFPSPPDSTVTGKLQSLAHTPQTRVSANSPTVIQPPEPRRCTARSALSV</sequence>
<evidence type="ECO:0000256" key="1">
    <source>
        <dbReference type="SAM" id="MobiDB-lite"/>
    </source>
</evidence>
<accession>A0ABD3C700</accession>
<feature type="compositionally biased region" description="Polar residues" evidence="1">
    <location>
        <begin position="131"/>
        <end position="145"/>
    </location>
</feature>
<gene>
    <name evidence="3" type="ORF">CASFOL_030747</name>
</gene>
<evidence type="ECO:0000313" key="3">
    <source>
        <dbReference type="EMBL" id="KAL3625293.1"/>
    </source>
</evidence>
<comment type="caution">
    <text evidence="3">The sequence shown here is derived from an EMBL/GenBank/DDBJ whole genome shotgun (WGS) entry which is preliminary data.</text>
</comment>
<reference evidence="4" key="1">
    <citation type="journal article" date="2024" name="IScience">
        <title>Strigolactones Initiate the Formation of Haustorium-like Structures in Castilleja.</title>
        <authorList>
            <person name="Buerger M."/>
            <person name="Peterson D."/>
            <person name="Chory J."/>
        </authorList>
    </citation>
    <scope>NUCLEOTIDE SEQUENCE [LARGE SCALE GENOMIC DNA]</scope>
</reference>
<keyword evidence="2" id="KW-1133">Transmembrane helix</keyword>
<dbReference type="Proteomes" id="UP001632038">
    <property type="component" value="Unassembled WGS sequence"/>
</dbReference>
<proteinExistence type="predicted"/>
<keyword evidence="2" id="KW-0812">Transmembrane</keyword>
<keyword evidence="2" id="KW-0472">Membrane</keyword>
<evidence type="ECO:0000313" key="4">
    <source>
        <dbReference type="Proteomes" id="UP001632038"/>
    </source>
</evidence>
<feature type="transmembrane region" description="Helical" evidence="2">
    <location>
        <begin position="38"/>
        <end position="59"/>
    </location>
</feature>